<keyword evidence="5 6" id="KW-0472">Membrane</keyword>
<feature type="transmembrane region" description="Helical" evidence="6">
    <location>
        <begin position="695"/>
        <end position="715"/>
    </location>
</feature>
<feature type="transmembrane region" description="Helical" evidence="6">
    <location>
        <begin position="414"/>
        <end position="434"/>
    </location>
</feature>
<evidence type="ECO:0000256" key="3">
    <source>
        <dbReference type="ARBA" id="ARBA00022692"/>
    </source>
</evidence>
<feature type="transmembrane region" description="Helical" evidence="6">
    <location>
        <begin position="221"/>
        <end position="240"/>
    </location>
</feature>
<organism evidence="8 9">
    <name type="scientific">Acidithiobacillus thiooxidans</name>
    <name type="common">Thiobacillus thiooxidans</name>
    <dbReference type="NCBI Taxonomy" id="930"/>
    <lineage>
        <taxon>Bacteria</taxon>
        <taxon>Pseudomonadati</taxon>
        <taxon>Pseudomonadota</taxon>
        <taxon>Acidithiobacillia</taxon>
        <taxon>Acidithiobacillales</taxon>
        <taxon>Acidithiobacillaceae</taxon>
        <taxon>Acidithiobacillus</taxon>
    </lineage>
</organism>
<dbReference type="STRING" id="930.GCA_002079865_02502"/>
<feature type="transmembrane region" description="Helical" evidence="6">
    <location>
        <begin position="727"/>
        <end position="751"/>
    </location>
</feature>
<dbReference type="Pfam" id="PF03176">
    <property type="entry name" value="MMPL"/>
    <property type="match status" value="2"/>
</dbReference>
<evidence type="ECO:0000256" key="4">
    <source>
        <dbReference type="ARBA" id="ARBA00022989"/>
    </source>
</evidence>
<evidence type="ECO:0000259" key="7">
    <source>
        <dbReference type="Pfam" id="PF03176"/>
    </source>
</evidence>
<dbReference type="EMBL" id="LWSA01000326">
    <property type="protein sequence ID" value="OCX67912.1"/>
    <property type="molecule type" value="Genomic_DNA"/>
</dbReference>
<keyword evidence="4 6" id="KW-1133">Transmembrane helix</keyword>
<feature type="transmembrane region" description="Helical" evidence="6">
    <location>
        <begin position="303"/>
        <end position="324"/>
    </location>
</feature>
<dbReference type="InterPro" id="IPR050545">
    <property type="entry name" value="Mycobact_MmpL"/>
</dbReference>
<dbReference type="InterPro" id="IPR004869">
    <property type="entry name" value="MMPL_dom"/>
</dbReference>
<dbReference type="SUPFAM" id="SSF82866">
    <property type="entry name" value="Multidrug efflux transporter AcrB transmembrane domain"/>
    <property type="match status" value="2"/>
</dbReference>
<keyword evidence="2" id="KW-1003">Cell membrane</keyword>
<dbReference type="PANTHER" id="PTHR33406:SF13">
    <property type="entry name" value="MEMBRANE PROTEIN YDFJ"/>
    <property type="match status" value="1"/>
</dbReference>
<proteinExistence type="predicted"/>
<feature type="transmembrane region" description="Helical" evidence="6">
    <location>
        <begin position="274"/>
        <end position="297"/>
    </location>
</feature>
<evidence type="ECO:0000256" key="6">
    <source>
        <dbReference type="SAM" id="Phobius"/>
    </source>
</evidence>
<evidence type="ECO:0000313" key="9">
    <source>
        <dbReference type="Proteomes" id="UP000094893"/>
    </source>
</evidence>
<evidence type="ECO:0000256" key="1">
    <source>
        <dbReference type="ARBA" id="ARBA00004651"/>
    </source>
</evidence>
<dbReference type="GO" id="GO:0005886">
    <property type="term" value="C:plasma membrane"/>
    <property type="evidence" value="ECO:0007669"/>
    <property type="project" value="UniProtKB-SubCell"/>
</dbReference>
<keyword evidence="3 6" id="KW-0812">Transmembrane</keyword>
<feature type="transmembrane region" description="Helical" evidence="6">
    <location>
        <begin position="369"/>
        <end position="391"/>
    </location>
</feature>
<feature type="transmembrane region" description="Helical" evidence="6">
    <location>
        <begin position="6"/>
        <end position="28"/>
    </location>
</feature>
<feature type="transmembrane region" description="Helical" evidence="6">
    <location>
        <begin position="344"/>
        <end position="363"/>
    </location>
</feature>
<gene>
    <name evidence="8" type="ORF">A6P07_19180</name>
</gene>
<feature type="domain" description="Membrane transport protein MMPL" evidence="7">
    <location>
        <begin position="643"/>
        <end position="778"/>
    </location>
</feature>
<name>A0A1C2IXU6_ACITH</name>
<comment type="subcellular location">
    <subcellularLocation>
        <location evidence="1">Cell membrane</location>
        <topology evidence="1">Multi-pass membrane protein</topology>
    </subcellularLocation>
</comment>
<dbReference type="Proteomes" id="UP000094893">
    <property type="component" value="Unassembled WGS sequence"/>
</dbReference>
<feature type="transmembrane region" description="Helical" evidence="6">
    <location>
        <begin position="640"/>
        <end position="662"/>
    </location>
</feature>
<feature type="domain" description="Membrane transport protein MMPL" evidence="7">
    <location>
        <begin position="153"/>
        <end position="389"/>
    </location>
</feature>
<dbReference type="PANTHER" id="PTHR33406">
    <property type="entry name" value="MEMBRANE PROTEIN MJ1562-RELATED"/>
    <property type="match status" value="1"/>
</dbReference>
<evidence type="ECO:0000313" key="8">
    <source>
        <dbReference type="EMBL" id="OCX67912.1"/>
    </source>
</evidence>
<feature type="transmembrane region" description="Helical" evidence="6">
    <location>
        <begin position="669"/>
        <end position="689"/>
    </location>
</feature>
<feature type="transmembrane region" description="Helical" evidence="6">
    <location>
        <begin position="757"/>
        <end position="778"/>
    </location>
</feature>
<feature type="transmembrane region" description="Helical" evidence="6">
    <location>
        <begin position="246"/>
        <end position="267"/>
    </location>
</feature>
<evidence type="ECO:0000256" key="5">
    <source>
        <dbReference type="ARBA" id="ARBA00023136"/>
    </source>
</evidence>
<comment type="caution">
    <text evidence="8">The sequence shown here is derived from an EMBL/GenBank/DDBJ whole genome shotgun (WGS) entry which is preliminary data.</text>
</comment>
<dbReference type="RefSeq" id="WP_024893324.1">
    <property type="nucleotide sequence ID" value="NZ_LGYM01000030.1"/>
</dbReference>
<reference evidence="8 9" key="1">
    <citation type="journal article" date="2016" name="Int. J. Mol. Sci.">
        <title>Comparative genomics of the extreme acidophile Acidithiobacillus thiooxidans reveals intraspecific divergence and niche adaptation.</title>
        <authorList>
            <person name="Zhang X."/>
            <person name="Feng X."/>
            <person name="Tao J."/>
            <person name="Ma L."/>
            <person name="Xiao Y."/>
            <person name="Liang Y."/>
            <person name="Liu X."/>
            <person name="Yin H."/>
        </authorList>
    </citation>
    <scope>NUCLEOTIDE SEQUENCE [LARGE SCALE GENOMIC DNA]</scope>
    <source>
        <strain evidence="8 9">A02</strain>
    </source>
</reference>
<dbReference type="AlphaFoldDB" id="A0A1C2IXU6"/>
<evidence type="ECO:0000256" key="2">
    <source>
        <dbReference type="ARBA" id="ARBA00022475"/>
    </source>
</evidence>
<protein>
    <recommendedName>
        <fullName evidence="7">Membrane transport protein MMPL domain-containing protein</fullName>
    </recommendedName>
</protein>
<sequence length="784" mass="84340">MRKIHGLVVVIWLTVLFVGGALILTANFSASLSEFMPQSPTAQQAVLNEQLLHGILSRQIMIEINGGDASTRAKISIEIVKKLQRNAAFFSVSNNSSNDDASFFHYFFSHRYLLSPSVNSQLFTVAGLHKAIENSINMLATPGGEMVQSLFPSDPTGATVQLIQSLGRVARPMTQDGVWSSRSGQSALILAQTRASGSDMAAQQIAVNSIRLAFAKTKNEAGLLATGTYLMMTGVGVISVDSRDTIVHAAEMMSIISMTLITILLLFVYRSVFVLVLGLVPVFSGVIVGITAVALGFSVVYDITMGFGTALIGEAVDYSIYFFVQSGQSEKNTEEWIRNYWPTIKLGVFTSVIGFSSLLFSNLPGLAQIGLYAITGLLTAATVTRLILPILKPRHLKVRDLSAIGEYLLRWKKILFILRPGIVLMLIVACVTLVSHHDNIWDYKPSALSPVPAAEQKLYARLRADLGVSGSGYLVVVSGPTINATLLTAEKAGIALQGLVENDVIASYESPVRYLPSITMQQERQAAIPPQTQLAKRLHEALTGLPVKASLFTPFIHEAEIQRTCAPLKLADLHGTSIGMVVNSMLVHHGKGWQAILPIKAPASGIVNTQRIRSSLARQHIKDAMLIDLSDSSDQLYKGYLSNVIKLSLAGVVLIVVLLLFLLRSPVRVFRIMLPLTAAVLSVSAGFVLCGYELNIMNLIGLMLIVAIGSNYAIFFDQADRHGQGGIASCTLASLVIANTATIMGFAPLAFSGVPVLQAIGATVAPGVFLALLFSASFSQRQAS</sequence>
<dbReference type="Gene3D" id="1.20.1640.10">
    <property type="entry name" value="Multidrug efflux transporter AcrB transmembrane domain"/>
    <property type="match status" value="2"/>
</dbReference>
<accession>A0A1C2IXU6</accession>